<feature type="domain" description="MYND-type" evidence="5">
    <location>
        <begin position="101"/>
        <end position="140"/>
    </location>
</feature>
<keyword evidence="7" id="KW-1185">Reference proteome</keyword>
<organism evidence="6 7">
    <name type="scientific">Mycena sanguinolenta</name>
    <dbReference type="NCBI Taxonomy" id="230812"/>
    <lineage>
        <taxon>Eukaryota</taxon>
        <taxon>Fungi</taxon>
        <taxon>Dikarya</taxon>
        <taxon>Basidiomycota</taxon>
        <taxon>Agaricomycotina</taxon>
        <taxon>Agaricomycetes</taxon>
        <taxon>Agaricomycetidae</taxon>
        <taxon>Agaricales</taxon>
        <taxon>Marasmiineae</taxon>
        <taxon>Mycenaceae</taxon>
        <taxon>Mycena</taxon>
    </lineage>
</organism>
<evidence type="ECO:0000313" key="7">
    <source>
        <dbReference type="Proteomes" id="UP000623467"/>
    </source>
</evidence>
<evidence type="ECO:0000256" key="2">
    <source>
        <dbReference type="ARBA" id="ARBA00022771"/>
    </source>
</evidence>
<dbReference type="EMBL" id="JACAZH010000037">
    <property type="protein sequence ID" value="KAF7336453.1"/>
    <property type="molecule type" value="Genomic_DNA"/>
</dbReference>
<dbReference type="SUPFAM" id="SSF144232">
    <property type="entry name" value="HIT/MYND zinc finger-like"/>
    <property type="match status" value="1"/>
</dbReference>
<keyword evidence="2 4" id="KW-0863">Zinc-finger</keyword>
<proteinExistence type="predicted"/>
<evidence type="ECO:0000256" key="4">
    <source>
        <dbReference type="PROSITE-ProRule" id="PRU00134"/>
    </source>
</evidence>
<evidence type="ECO:0000256" key="3">
    <source>
        <dbReference type="ARBA" id="ARBA00022833"/>
    </source>
</evidence>
<gene>
    <name evidence="6" type="ORF">MSAN_02299500</name>
</gene>
<comment type="caution">
    <text evidence="6">The sequence shown here is derived from an EMBL/GenBank/DDBJ whole genome shotgun (WGS) entry which is preliminary data.</text>
</comment>
<name>A0A8H6X8C4_9AGAR</name>
<dbReference type="Pfam" id="PF01753">
    <property type="entry name" value="zf-MYND"/>
    <property type="match status" value="1"/>
</dbReference>
<dbReference type="PROSITE" id="PS50865">
    <property type="entry name" value="ZF_MYND_2"/>
    <property type="match status" value="1"/>
</dbReference>
<dbReference type="Gene3D" id="6.10.140.2220">
    <property type="match status" value="1"/>
</dbReference>
<dbReference type="PROSITE" id="PS01360">
    <property type="entry name" value="ZF_MYND_1"/>
    <property type="match status" value="1"/>
</dbReference>
<protein>
    <submittedName>
        <fullName evidence="6">Zinc finger, MYND-type</fullName>
    </submittedName>
</protein>
<dbReference type="InterPro" id="IPR058518">
    <property type="entry name" value="DUF8205"/>
</dbReference>
<accession>A0A8H6X8C4</accession>
<keyword evidence="1" id="KW-0479">Metal-binding</keyword>
<dbReference type="AlphaFoldDB" id="A0A8H6X8C4"/>
<sequence length="397" mass="44161">MRFSFEIIIGIPGPSPSLVASSNPGVMTCVFGVYVFMLGPCGSDNVRRDTTFFLLALAPDILYHLMSVPGVPFSPLDEALNSLAPSSEQIRRHRKAVVMFCSGCRKTDGGPLRKCAKCHTALYCSKECQTRDWPVHKKMCGGEVQGALKLLKTMMSNPVLYTKLLECFVLAFDLLRRTRRDEMLLANVNIAVEPANIDDFEDMLLRNGSSKNNILGMLQVNAVTASADPQWFVHGRRELWCSHRAMADSAGCHADTVVIMDVIHANAQMSMTIPLRISKDILTVLALGGGDFTNISSVTGDTTTAYTVECCLEFINAHIRADKHNQLLLRTKMRPADIQVIRDTANYKDMDGGLVERFHAKIARESVYRKIYQKFIERRKAVTGVIISPPVLNMLCR</sequence>
<dbReference type="Pfam" id="PF26632">
    <property type="entry name" value="DUF8205"/>
    <property type="match status" value="1"/>
</dbReference>
<dbReference type="GO" id="GO:0008270">
    <property type="term" value="F:zinc ion binding"/>
    <property type="evidence" value="ECO:0007669"/>
    <property type="project" value="UniProtKB-KW"/>
</dbReference>
<keyword evidence="3" id="KW-0862">Zinc</keyword>
<evidence type="ECO:0000256" key="1">
    <source>
        <dbReference type="ARBA" id="ARBA00022723"/>
    </source>
</evidence>
<dbReference type="InterPro" id="IPR002893">
    <property type="entry name" value="Znf_MYND"/>
</dbReference>
<dbReference type="OrthoDB" id="5231159at2759"/>
<evidence type="ECO:0000259" key="5">
    <source>
        <dbReference type="PROSITE" id="PS50865"/>
    </source>
</evidence>
<dbReference type="Proteomes" id="UP000623467">
    <property type="component" value="Unassembled WGS sequence"/>
</dbReference>
<evidence type="ECO:0000313" key="6">
    <source>
        <dbReference type="EMBL" id="KAF7336453.1"/>
    </source>
</evidence>
<reference evidence="6" key="1">
    <citation type="submission" date="2020-05" db="EMBL/GenBank/DDBJ databases">
        <title>Mycena genomes resolve the evolution of fungal bioluminescence.</title>
        <authorList>
            <person name="Tsai I.J."/>
        </authorList>
    </citation>
    <scope>NUCLEOTIDE SEQUENCE</scope>
    <source>
        <strain evidence="6">160909Yilan</strain>
    </source>
</reference>